<dbReference type="AlphaFoldDB" id="A0A136LXJ8"/>
<evidence type="ECO:0000313" key="1">
    <source>
        <dbReference type="EMBL" id="KXK26381.1"/>
    </source>
</evidence>
<dbReference type="EMBL" id="JYNZ01000003">
    <property type="protein sequence ID" value="KXK26381.1"/>
    <property type="molecule type" value="Genomic_DNA"/>
</dbReference>
<organism evidence="1 2">
    <name type="scientific">candidate division WS6 bacterium OLB20</name>
    <dbReference type="NCBI Taxonomy" id="1617426"/>
    <lineage>
        <taxon>Bacteria</taxon>
        <taxon>Candidatus Dojkabacteria</taxon>
    </lineage>
</organism>
<protein>
    <submittedName>
        <fullName evidence="1">Uncharacterized protein</fullName>
    </submittedName>
</protein>
<gene>
    <name evidence="1" type="ORF">TR69_WS6001000384</name>
</gene>
<comment type="caution">
    <text evidence="1">The sequence shown here is derived from an EMBL/GenBank/DDBJ whole genome shotgun (WGS) entry which is preliminary data.</text>
</comment>
<evidence type="ECO:0000313" key="2">
    <source>
        <dbReference type="Proteomes" id="UP000070457"/>
    </source>
</evidence>
<dbReference type="STRING" id="1617426.TR69_WS6001000384"/>
<sequence>MLKNGHVHATTPIEALGKSVEDFWTWAYGDLFENRNRSVFAEYIVASELGVAELRRLEWNAYDLEYKQHCIEV</sequence>
<reference evidence="1 2" key="1">
    <citation type="submission" date="2015-02" db="EMBL/GenBank/DDBJ databases">
        <title>Improved understanding of the partial-nitritation anammox process through 23 genomes representing the majority of the microbial community.</title>
        <authorList>
            <person name="Speth D.R."/>
            <person name="In T Zandt M."/>
            <person name="Guerrero Cruz S."/>
            <person name="Jetten M.S."/>
            <person name="Dutilh B.E."/>
        </authorList>
    </citation>
    <scope>NUCLEOTIDE SEQUENCE [LARGE SCALE GENOMIC DNA]</scope>
    <source>
        <strain evidence="1">OLB20</strain>
    </source>
</reference>
<dbReference type="Proteomes" id="UP000070457">
    <property type="component" value="Unassembled WGS sequence"/>
</dbReference>
<accession>A0A136LXJ8</accession>
<name>A0A136LXJ8_9BACT</name>
<proteinExistence type="predicted"/>